<name>A0A4Y8IJ32_9BACI</name>
<sequence length="165" mass="19220">MFFWIIIIAILMLSIGAVAKVNDIQKHLEEVDENRDETIRKLNDLYKSGLLKKSELKVKKTEHKRKIYLDQLSEHLHKLHGQGLLTDDELDEKLEQLHRIHDDHEDVVKLRQETGNEDIVCLAKDLGDEWVCVCGVKNDKTGYPINCTNCNRSQQFVFNYYAKGK</sequence>
<gene>
    <name evidence="2" type="ORF">E3U55_10580</name>
</gene>
<keyword evidence="1" id="KW-0175">Coiled coil</keyword>
<accession>A0A4Y8IJ32</accession>
<organism evidence="2 3">
    <name type="scientific">Filobacillus milosensis</name>
    <dbReference type="NCBI Taxonomy" id="94137"/>
    <lineage>
        <taxon>Bacteria</taxon>
        <taxon>Bacillati</taxon>
        <taxon>Bacillota</taxon>
        <taxon>Bacilli</taxon>
        <taxon>Bacillales</taxon>
        <taxon>Bacillaceae</taxon>
        <taxon>Filobacillus</taxon>
    </lineage>
</organism>
<dbReference type="AlphaFoldDB" id="A0A4Y8IJ32"/>
<feature type="coiled-coil region" evidence="1">
    <location>
        <begin position="21"/>
        <end position="48"/>
    </location>
</feature>
<keyword evidence="3" id="KW-1185">Reference proteome</keyword>
<dbReference type="Proteomes" id="UP000297975">
    <property type="component" value="Unassembled WGS sequence"/>
</dbReference>
<dbReference type="RefSeq" id="WP_134340394.1">
    <property type="nucleotide sequence ID" value="NZ_SOPW01000010.1"/>
</dbReference>
<evidence type="ECO:0000313" key="2">
    <source>
        <dbReference type="EMBL" id="TFB19596.1"/>
    </source>
</evidence>
<reference evidence="2 3" key="1">
    <citation type="submission" date="2019-03" db="EMBL/GenBank/DDBJ databases">
        <authorList>
            <person name="He R.-H."/>
        </authorList>
    </citation>
    <scope>NUCLEOTIDE SEQUENCE [LARGE SCALE GENOMIC DNA]</scope>
    <source>
        <strain evidence="3">SH 714</strain>
    </source>
</reference>
<dbReference type="EMBL" id="SOPW01000010">
    <property type="protein sequence ID" value="TFB19596.1"/>
    <property type="molecule type" value="Genomic_DNA"/>
</dbReference>
<protein>
    <submittedName>
        <fullName evidence="2">Uncharacterized protein</fullName>
    </submittedName>
</protein>
<evidence type="ECO:0000256" key="1">
    <source>
        <dbReference type="SAM" id="Coils"/>
    </source>
</evidence>
<evidence type="ECO:0000313" key="3">
    <source>
        <dbReference type="Proteomes" id="UP000297975"/>
    </source>
</evidence>
<comment type="caution">
    <text evidence="2">The sequence shown here is derived from an EMBL/GenBank/DDBJ whole genome shotgun (WGS) entry which is preliminary data.</text>
</comment>
<proteinExistence type="predicted"/>